<dbReference type="Proteomes" id="UP000184041">
    <property type="component" value="Unassembled WGS sequence"/>
</dbReference>
<gene>
    <name evidence="1" type="ORF">SAMN05443144_11825</name>
</gene>
<organism evidence="1 2">
    <name type="scientific">Fodinibius roseus</name>
    <dbReference type="NCBI Taxonomy" id="1194090"/>
    <lineage>
        <taxon>Bacteria</taxon>
        <taxon>Pseudomonadati</taxon>
        <taxon>Balneolota</taxon>
        <taxon>Balneolia</taxon>
        <taxon>Balneolales</taxon>
        <taxon>Balneolaceae</taxon>
        <taxon>Fodinibius</taxon>
    </lineage>
</organism>
<sequence>MKYFVIALVFILFSCSTNKEYSVSDDSLSEKKELQIKFHDNKYAEGELINRQLDGYRGIWYMNQPLDNKYKYKYSGGLATYTAKHNPFAIYREEVNKTFFTYGGTDQENSTLLHMVSYYDHQTGKVSKPTLVLDKKTTDAHDNPVMAIDEDGYIYIFSTSHGTSRPSYISKSKVPYDISAFEKIEATKIEEGERVPMTNFSYMQSWYQPGRGFVNFFTRYGYPADRTICFMTSPDGESWSEWKRIAAIKKGHYQISALGDGVAGSAFNFHPDTEEKRGLNWRTNLYYVESRDFGENWQAADGTPLELPLTDIENPSLVHDYYSKDLNVYMKDITYDRQGRPVIMYITSEGYESGPDNDPRTWRTARWDGEEWIIRDITTSDNNYDMGSLFIEEDGTWRIIAPTETGPQSYNPGGEVAMWLSEDQGQSWSKERQLTRGSDFNHTYVRRPINAHPDFYGFWADGHGRQPSKSNLYFSNKEGEVFQLPEHMEQEMEEPLRVE</sequence>
<evidence type="ECO:0000313" key="2">
    <source>
        <dbReference type="Proteomes" id="UP000184041"/>
    </source>
</evidence>
<dbReference type="OrthoDB" id="183671at2"/>
<dbReference type="STRING" id="1194090.SAMN05443144_11825"/>
<dbReference type="CDD" id="cd15482">
    <property type="entry name" value="Sialidase_non-viral"/>
    <property type="match status" value="1"/>
</dbReference>
<proteinExistence type="predicted"/>
<dbReference type="InterPro" id="IPR036278">
    <property type="entry name" value="Sialidase_sf"/>
</dbReference>
<protein>
    <submittedName>
        <fullName evidence="1">BNR repeat-containing family member</fullName>
    </submittedName>
</protein>
<dbReference type="EMBL" id="FQUS01000018">
    <property type="protein sequence ID" value="SHG06872.1"/>
    <property type="molecule type" value="Genomic_DNA"/>
</dbReference>
<dbReference type="SUPFAM" id="SSF50939">
    <property type="entry name" value="Sialidases"/>
    <property type="match status" value="1"/>
</dbReference>
<accession>A0A1M5GTU4</accession>
<name>A0A1M5GTU4_9BACT</name>
<dbReference type="Pfam" id="PF15892">
    <property type="entry name" value="BNR_4"/>
    <property type="match status" value="1"/>
</dbReference>
<evidence type="ECO:0000313" key="1">
    <source>
        <dbReference type="EMBL" id="SHG06872.1"/>
    </source>
</evidence>
<keyword evidence="2" id="KW-1185">Reference proteome</keyword>
<reference evidence="1 2" key="1">
    <citation type="submission" date="2016-11" db="EMBL/GenBank/DDBJ databases">
        <authorList>
            <person name="Jaros S."/>
            <person name="Januszkiewicz K."/>
            <person name="Wedrychowicz H."/>
        </authorList>
    </citation>
    <scope>NUCLEOTIDE SEQUENCE [LARGE SCALE GENOMIC DNA]</scope>
    <source>
        <strain evidence="1 2">DSM 21986</strain>
    </source>
</reference>
<dbReference type="Gene3D" id="2.120.10.10">
    <property type="match status" value="1"/>
</dbReference>
<dbReference type="PROSITE" id="PS51257">
    <property type="entry name" value="PROKAR_LIPOPROTEIN"/>
    <property type="match status" value="1"/>
</dbReference>
<dbReference type="AlphaFoldDB" id="A0A1M5GTU4"/>